<keyword evidence="8" id="KW-1185">Reference proteome</keyword>
<feature type="domain" description="D-isomer specific 2-hydroxyacid dehydrogenase catalytic" evidence="5">
    <location>
        <begin position="4"/>
        <end position="327"/>
    </location>
</feature>
<dbReference type="SUPFAM" id="SSF51735">
    <property type="entry name" value="NAD(P)-binding Rossmann-fold domains"/>
    <property type="match status" value="1"/>
</dbReference>
<feature type="domain" description="D-isomer specific 2-hydroxyacid dehydrogenase NAD-binding" evidence="6">
    <location>
        <begin position="110"/>
        <end position="296"/>
    </location>
</feature>
<evidence type="ECO:0000259" key="5">
    <source>
        <dbReference type="Pfam" id="PF00389"/>
    </source>
</evidence>
<evidence type="ECO:0000313" key="7">
    <source>
        <dbReference type="EMBL" id="MBE0400206.1"/>
    </source>
</evidence>
<evidence type="ECO:0000259" key="6">
    <source>
        <dbReference type="Pfam" id="PF02826"/>
    </source>
</evidence>
<dbReference type="InterPro" id="IPR006140">
    <property type="entry name" value="D-isomer_DH_NAD-bd"/>
</dbReference>
<dbReference type="PROSITE" id="PS00670">
    <property type="entry name" value="D_2_HYDROXYACID_DH_2"/>
    <property type="match status" value="1"/>
</dbReference>
<dbReference type="SUPFAM" id="SSF52283">
    <property type="entry name" value="Formate/glycerate dehydrogenase catalytic domain-like"/>
    <property type="match status" value="1"/>
</dbReference>
<comment type="caution">
    <text evidence="7">The sequence shown here is derived from an EMBL/GenBank/DDBJ whole genome shotgun (WGS) entry which is preliminary data.</text>
</comment>
<dbReference type="InterPro" id="IPR036291">
    <property type="entry name" value="NAD(P)-bd_dom_sf"/>
</dbReference>
<dbReference type="InterPro" id="IPR058205">
    <property type="entry name" value="D-LDH-like"/>
</dbReference>
<name>A0ABR9F2R6_9GAMM</name>
<keyword evidence="2 4" id="KW-0560">Oxidoreductase</keyword>
<protein>
    <submittedName>
        <fullName evidence="7">2-hydroxyacid dehydrogenase</fullName>
    </submittedName>
</protein>
<proteinExistence type="inferred from homology"/>
<dbReference type="Pfam" id="PF02826">
    <property type="entry name" value="2-Hacid_dh_C"/>
    <property type="match status" value="1"/>
</dbReference>
<keyword evidence="3" id="KW-0520">NAD</keyword>
<dbReference type="RefSeq" id="WP_192536003.1">
    <property type="nucleotide sequence ID" value="NZ_CBCSBM010000004.1"/>
</dbReference>
<dbReference type="CDD" id="cd12183">
    <property type="entry name" value="LDH_like_2"/>
    <property type="match status" value="1"/>
</dbReference>
<comment type="similarity">
    <text evidence="1 4">Belongs to the D-isomer specific 2-hydroxyacid dehydrogenase family.</text>
</comment>
<dbReference type="PANTHER" id="PTHR43026:SF1">
    <property type="entry name" value="2-HYDROXYACID DEHYDROGENASE HOMOLOG 1-RELATED"/>
    <property type="match status" value="1"/>
</dbReference>
<gene>
    <name evidence="7" type="ORF">EI168_08805</name>
</gene>
<evidence type="ECO:0000256" key="4">
    <source>
        <dbReference type="RuleBase" id="RU003719"/>
    </source>
</evidence>
<dbReference type="InterPro" id="IPR029753">
    <property type="entry name" value="D-isomer_DH_CS"/>
</dbReference>
<organism evidence="7 8">
    <name type="scientific">Halomonas casei</name>
    <dbReference type="NCBI Taxonomy" id="2742613"/>
    <lineage>
        <taxon>Bacteria</taxon>
        <taxon>Pseudomonadati</taxon>
        <taxon>Pseudomonadota</taxon>
        <taxon>Gammaproteobacteria</taxon>
        <taxon>Oceanospirillales</taxon>
        <taxon>Halomonadaceae</taxon>
        <taxon>Halomonas</taxon>
    </lineage>
</organism>
<dbReference type="PROSITE" id="PS00065">
    <property type="entry name" value="D_2_HYDROXYACID_DH_1"/>
    <property type="match status" value="1"/>
</dbReference>
<evidence type="ECO:0000256" key="1">
    <source>
        <dbReference type="ARBA" id="ARBA00005854"/>
    </source>
</evidence>
<sequence>MRIAVFSSKPYDRIFLTRANTAGKHTLSFFDTRLTADTAFMAKGFDGVCAFVNDCLDAAVLEMLYKSGSRLVALRSAGFNHVDLAAAARLGMTIVRVPAYSPHAVAEHAVALLLSLNRMTYRAYNRVREGNFSLDGLLGFDLNGKTVGVVGTGQIGLIFADIMHGFGCQMLAYDPFPNSDAKPFIKYVPLPTLFSKADIISLHCPLTPDTHHLINSDAIAQMKAGVMILNTGRGRVVDTQAVIAGLKSGKIGRLGLDVYEEEEQLFFEDLSEQVISDDQFMRLTTFHNVLITGHQAFFTTEALTNIAETTLANIDAFESGEGAMHQVLNAKCAPQDADGARTAFE</sequence>
<dbReference type="PROSITE" id="PS00671">
    <property type="entry name" value="D_2_HYDROXYACID_DH_3"/>
    <property type="match status" value="1"/>
</dbReference>
<evidence type="ECO:0000313" key="8">
    <source>
        <dbReference type="Proteomes" id="UP001645039"/>
    </source>
</evidence>
<dbReference type="Proteomes" id="UP001645039">
    <property type="component" value="Unassembled WGS sequence"/>
</dbReference>
<evidence type="ECO:0000256" key="3">
    <source>
        <dbReference type="ARBA" id="ARBA00023027"/>
    </source>
</evidence>
<evidence type="ECO:0000256" key="2">
    <source>
        <dbReference type="ARBA" id="ARBA00023002"/>
    </source>
</evidence>
<dbReference type="Gene3D" id="3.40.50.720">
    <property type="entry name" value="NAD(P)-binding Rossmann-like Domain"/>
    <property type="match status" value="2"/>
</dbReference>
<dbReference type="EMBL" id="RRZD01000007">
    <property type="protein sequence ID" value="MBE0400206.1"/>
    <property type="molecule type" value="Genomic_DNA"/>
</dbReference>
<accession>A0ABR9F2R6</accession>
<dbReference type="InterPro" id="IPR029752">
    <property type="entry name" value="D-isomer_DH_CS1"/>
</dbReference>
<dbReference type="InterPro" id="IPR006139">
    <property type="entry name" value="D-isomer_2_OHA_DH_cat_dom"/>
</dbReference>
<dbReference type="PANTHER" id="PTHR43026">
    <property type="entry name" value="2-HYDROXYACID DEHYDROGENASE HOMOLOG 1-RELATED"/>
    <property type="match status" value="1"/>
</dbReference>
<reference evidence="7 8" key="1">
    <citation type="submission" date="2020-07" db="EMBL/GenBank/DDBJ databases">
        <title>Halophilic bacteria isolated from french cheeses.</title>
        <authorList>
            <person name="Kothe C.I."/>
            <person name="Farah-Kraiem B."/>
            <person name="Renault P."/>
            <person name="Dridi B."/>
        </authorList>
    </citation>
    <scope>NUCLEOTIDE SEQUENCE [LARGE SCALE GENOMIC DNA]</scope>
    <source>
        <strain evidence="7 8">FME1</strain>
    </source>
</reference>
<dbReference type="Pfam" id="PF00389">
    <property type="entry name" value="2-Hacid_dh"/>
    <property type="match status" value="1"/>
</dbReference>